<feature type="chain" id="PRO_5003004400" evidence="3">
    <location>
        <begin position="32"/>
        <end position="339"/>
    </location>
</feature>
<protein>
    <submittedName>
        <fullName evidence="4">Putative integral membrane protein</fullName>
    </submittedName>
</protein>
<sequence>MPGGVFSRARGTLSAALTVLACLLMPTGALAAWATYEIADRTRYEAVMAPLAADPAVREALADAVAAGILREVRVGPRLRRPVAEFTYDAAHSFTRTEAFRTAWHLTNRAAHDAVLTAVREEGAYGRSGAGDGGADGEGAEGGGAGRGGAHGGGAYAGAVRPVMLDLAPIGELVKRQLVRDHVPFAHRIPVAHTEVEVLSATELVQLRKGYRVLEIAAFWLPVGALALAAGGILVATQRRRAVCATGLGAALGGALLGVAVALGRHLTLADLPPDVSPAAAGAVYDALTATLRSVTWGLLGLGTTVAAIAWLTDRLVRRRRASATPPPAPAEEPTRVRA</sequence>
<evidence type="ECO:0000256" key="2">
    <source>
        <dbReference type="SAM" id="Phobius"/>
    </source>
</evidence>
<keyword evidence="5" id="KW-1185">Reference proteome</keyword>
<feature type="transmembrane region" description="Helical" evidence="2">
    <location>
        <begin position="295"/>
        <end position="313"/>
    </location>
</feature>
<feature type="transmembrane region" description="Helical" evidence="2">
    <location>
        <begin position="217"/>
        <end position="236"/>
    </location>
</feature>
<feature type="region of interest" description="Disordered" evidence="1">
    <location>
        <begin position="127"/>
        <end position="148"/>
    </location>
</feature>
<feature type="transmembrane region" description="Helical" evidence="2">
    <location>
        <begin position="243"/>
        <end position="264"/>
    </location>
</feature>
<dbReference type="STRING" id="680198.SCAB_44752"/>
<dbReference type="KEGG" id="scb:SCAB_44752"/>
<dbReference type="HOGENOM" id="CLU_047940_1_0_11"/>
<evidence type="ECO:0000256" key="3">
    <source>
        <dbReference type="SAM" id="SignalP"/>
    </source>
</evidence>
<gene>
    <name evidence="4" type="ordered locus">SCAB_44752</name>
</gene>
<dbReference type="EMBL" id="FN554889">
    <property type="protein sequence ID" value="CBG71538.1"/>
    <property type="molecule type" value="Genomic_DNA"/>
</dbReference>
<keyword evidence="2" id="KW-1133">Transmembrane helix</keyword>
<dbReference type="eggNOG" id="ENOG502ZB54">
    <property type="taxonomic scope" value="Bacteria"/>
</dbReference>
<dbReference type="Proteomes" id="UP000001444">
    <property type="component" value="Chromosome"/>
</dbReference>
<accession>C9Z8R3</accession>
<evidence type="ECO:0000313" key="5">
    <source>
        <dbReference type="Proteomes" id="UP000001444"/>
    </source>
</evidence>
<keyword evidence="2" id="KW-0812">Transmembrane</keyword>
<evidence type="ECO:0000256" key="1">
    <source>
        <dbReference type="SAM" id="MobiDB-lite"/>
    </source>
</evidence>
<keyword evidence="3" id="KW-0732">Signal</keyword>
<dbReference type="AlphaFoldDB" id="C9Z8R3"/>
<reference evidence="4 5" key="1">
    <citation type="journal article" date="2010" name="Mol. Plant Microbe Interact.">
        <title>Streptomyces scabies 87-22 contains a coronafacic acid-like biosynthetic cluster that contributes to plant-microbe interactions.</title>
        <authorList>
            <person name="Bignell D.R."/>
            <person name="Seipke R.F."/>
            <person name="Huguet-Tapia J.C."/>
            <person name="Chambers A.H."/>
            <person name="Parry R.J."/>
            <person name="Loria R."/>
        </authorList>
    </citation>
    <scope>NUCLEOTIDE SEQUENCE [LARGE SCALE GENOMIC DNA]</scope>
    <source>
        <strain evidence="4 5">87.22</strain>
    </source>
</reference>
<keyword evidence="2" id="KW-0472">Membrane</keyword>
<feature type="signal peptide" evidence="3">
    <location>
        <begin position="1"/>
        <end position="31"/>
    </location>
</feature>
<name>C9Z8R3_STRSW</name>
<proteinExistence type="predicted"/>
<evidence type="ECO:0000313" key="4">
    <source>
        <dbReference type="EMBL" id="CBG71538.1"/>
    </source>
</evidence>
<organism evidence="4 5">
    <name type="scientific">Streptomyces scabiei (strain 87.22)</name>
    <dbReference type="NCBI Taxonomy" id="680198"/>
    <lineage>
        <taxon>Bacteria</taxon>
        <taxon>Bacillati</taxon>
        <taxon>Actinomycetota</taxon>
        <taxon>Actinomycetes</taxon>
        <taxon>Kitasatosporales</taxon>
        <taxon>Streptomycetaceae</taxon>
        <taxon>Streptomyces</taxon>
    </lineage>
</organism>